<name>A0AAP0EZ88_9MAGN</name>
<protein>
    <submittedName>
        <fullName evidence="1">Uncharacterized protein</fullName>
    </submittedName>
</protein>
<evidence type="ECO:0000313" key="2">
    <source>
        <dbReference type="Proteomes" id="UP001420932"/>
    </source>
</evidence>
<gene>
    <name evidence="1" type="ORF">Syun_026528</name>
</gene>
<evidence type="ECO:0000313" key="1">
    <source>
        <dbReference type="EMBL" id="KAK9099483.1"/>
    </source>
</evidence>
<dbReference type="Proteomes" id="UP001420932">
    <property type="component" value="Unassembled WGS sequence"/>
</dbReference>
<sequence length="82" mass="9085">MRLWEFADQYVIEPTDGNSGSSLSISRVDGSMKLIGELPHNSSTRATKIQIIFGLVGMLKLFAGKPFHPSSTFPPLLFMKRS</sequence>
<dbReference type="EMBL" id="JBBNAF010000011">
    <property type="protein sequence ID" value="KAK9099483.1"/>
    <property type="molecule type" value="Genomic_DNA"/>
</dbReference>
<accession>A0AAP0EZ88</accession>
<comment type="caution">
    <text evidence="1">The sequence shown here is derived from an EMBL/GenBank/DDBJ whole genome shotgun (WGS) entry which is preliminary data.</text>
</comment>
<organism evidence="1 2">
    <name type="scientific">Stephania yunnanensis</name>
    <dbReference type="NCBI Taxonomy" id="152371"/>
    <lineage>
        <taxon>Eukaryota</taxon>
        <taxon>Viridiplantae</taxon>
        <taxon>Streptophyta</taxon>
        <taxon>Embryophyta</taxon>
        <taxon>Tracheophyta</taxon>
        <taxon>Spermatophyta</taxon>
        <taxon>Magnoliopsida</taxon>
        <taxon>Ranunculales</taxon>
        <taxon>Menispermaceae</taxon>
        <taxon>Menispermoideae</taxon>
        <taxon>Cissampelideae</taxon>
        <taxon>Stephania</taxon>
    </lineage>
</organism>
<reference evidence="1 2" key="1">
    <citation type="submission" date="2024-01" db="EMBL/GenBank/DDBJ databases">
        <title>Genome assemblies of Stephania.</title>
        <authorList>
            <person name="Yang L."/>
        </authorList>
    </citation>
    <scope>NUCLEOTIDE SEQUENCE [LARGE SCALE GENOMIC DNA]</scope>
    <source>
        <strain evidence="1">YNDBR</strain>
        <tissue evidence="1">Leaf</tissue>
    </source>
</reference>
<dbReference type="AlphaFoldDB" id="A0AAP0EZ88"/>
<keyword evidence="2" id="KW-1185">Reference proteome</keyword>
<proteinExistence type="predicted"/>